<evidence type="ECO:0000313" key="4">
    <source>
        <dbReference type="Proteomes" id="UP000006514"/>
    </source>
</evidence>
<protein>
    <submittedName>
        <fullName evidence="3">Uncharacterized protein</fullName>
    </submittedName>
</protein>
<feature type="signal peptide" evidence="2">
    <location>
        <begin position="1"/>
        <end position="20"/>
    </location>
</feature>
<sequence length="580" mass="62127">MGPAVTLQPILLIVLTRSHATSHVGSELEFRLKRRFAFVGDNRFVKVIGRLSSDKSAKLPEEFNQAVKAHLDRFPNSHIIIAVDAHCDERTGNIIIGRNASAEWAPAMSQALGSSLPRIQGSKGTKILTLVTCGPAFMVPASYKSLQTLLTSRVVTIILGAAGRVFVPFVNTQGLVDVTLRAITKPSRDIKLHMEDVYSIDLDAATFNAPLYIAMDQGTIRAQTLNFSDVHRPWGFPLSPCPKCGVANAQAQFGTTQRKQILKTGVPNSTHLLCMSDKHPKDRTRPVVKPQEVEAATTNGAKGTLTWHLFPFPARAVPTPAPASGFSIPGCTTSIGSSGTTPKGAYAHTSPPNRLNSRSMSGAPLFASCTTTAGTGPSARSGAATPPTKAICASASGAARNVYRHSCMRRKGTTNEKEAPVVPLAFPLRLLISDSIGSAERAARTANGMRAVRRSRARWYCAGMASAATVGMARARMSRSSGVERGGRVVGEQSVVQRGRVVREARVQRGGRQGDAHVAQEGARDNAQAPRSGVRELFRKQRVVLRAPEVLARARLQEARPVARAVLIVLAPALICRALE</sequence>
<gene>
    <name evidence="3" type="ORF">AURDEDRAFT_130646</name>
</gene>
<name>J0WT58_AURST</name>
<feature type="region of interest" description="Disordered" evidence="1">
    <location>
        <begin position="338"/>
        <end position="357"/>
    </location>
</feature>
<reference evidence="4" key="1">
    <citation type="journal article" date="2012" name="Science">
        <title>The Paleozoic origin of enzymatic lignin decomposition reconstructed from 31 fungal genomes.</title>
        <authorList>
            <person name="Floudas D."/>
            <person name="Binder M."/>
            <person name="Riley R."/>
            <person name="Barry K."/>
            <person name="Blanchette R.A."/>
            <person name="Henrissat B."/>
            <person name="Martinez A.T."/>
            <person name="Otillar R."/>
            <person name="Spatafora J.W."/>
            <person name="Yadav J.S."/>
            <person name="Aerts A."/>
            <person name="Benoit I."/>
            <person name="Boyd A."/>
            <person name="Carlson A."/>
            <person name="Copeland A."/>
            <person name="Coutinho P.M."/>
            <person name="de Vries R.P."/>
            <person name="Ferreira P."/>
            <person name="Findley K."/>
            <person name="Foster B."/>
            <person name="Gaskell J."/>
            <person name="Glotzer D."/>
            <person name="Gorecki P."/>
            <person name="Heitman J."/>
            <person name="Hesse C."/>
            <person name="Hori C."/>
            <person name="Igarashi K."/>
            <person name="Jurgens J.A."/>
            <person name="Kallen N."/>
            <person name="Kersten P."/>
            <person name="Kohler A."/>
            <person name="Kuees U."/>
            <person name="Kumar T.K.A."/>
            <person name="Kuo A."/>
            <person name="LaButti K."/>
            <person name="Larrondo L.F."/>
            <person name="Lindquist E."/>
            <person name="Ling A."/>
            <person name="Lombard V."/>
            <person name="Lucas S."/>
            <person name="Lundell T."/>
            <person name="Martin R."/>
            <person name="McLaughlin D.J."/>
            <person name="Morgenstern I."/>
            <person name="Morin E."/>
            <person name="Murat C."/>
            <person name="Nagy L.G."/>
            <person name="Nolan M."/>
            <person name="Ohm R.A."/>
            <person name="Patyshakuliyeva A."/>
            <person name="Rokas A."/>
            <person name="Ruiz-Duenas F.J."/>
            <person name="Sabat G."/>
            <person name="Salamov A."/>
            <person name="Samejima M."/>
            <person name="Schmutz J."/>
            <person name="Slot J.C."/>
            <person name="St John F."/>
            <person name="Stenlid J."/>
            <person name="Sun H."/>
            <person name="Sun S."/>
            <person name="Syed K."/>
            <person name="Tsang A."/>
            <person name="Wiebenga A."/>
            <person name="Young D."/>
            <person name="Pisabarro A."/>
            <person name="Eastwood D.C."/>
            <person name="Martin F."/>
            <person name="Cullen D."/>
            <person name="Grigoriev I.V."/>
            <person name="Hibbett D.S."/>
        </authorList>
    </citation>
    <scope>NUCLEOTIDE SEQUENCE [LARGE SCALE GENOMIC DNA]</scope>
    <source>
        <strain evidence="4">TFB10046</strain>
    </source>
</reference>
<dbReference type="InParanoid" id="J0WT58"/>
<accession>J0WT58</accession>
<keyword evidence="2" id="KW-0732">Signal</keyword>
<evidence type="ECO:0000256" key="1">
    <source>
        <dbReference type="SAM" id="MobiDB-lite"/>
    </source>
</evidence>
<keyword evidence="4" id="KW-1185">Reference proteome</keyword>
<evidence type="ECO:0000256" key="2">
    <source>
        <dbReference type="SAM" id="SignalP"/>
    </source>
</evidence>
<proteinExistence type="predicted"/>
<dbReference type="KEGG" id="adl:AURDEDRAFT_130646"/>
<dbReference type="AlphaFoldDB" id="J0WT58"/>
<feature type="region of interest" description="Disordered" evidence="1">
    <location>
        <begin position="509"/>
        <end position="532"/>
    </location>
</feature>
<feature type="chain" id="PRO_5003741029" evidence="2">
    <location>
        <begin position="21"/>
        <end position="580"/>
    </location>
</feature>
<dbReference type="EMBL" id="JH687891">
    <property type="protein sequence ID" value="EJD35418.1"/>
    <property type="molecule type" value="Genomic_DNA"/>
</dbReference>
<evidence type="ECO:0000313" key="3">
    <source>
        <dbReference type="EMBL" id="EJD35418.1"/>
    </source>
</evidence>
<organism evidence="3 4">
    <name type="scientific">Auricularia subglabra (strain TFB-10046 / SS5)</name>
    <name type="common">White-rot fungus</name>
    <name type="synonym">Auricularia delicata (strain TFB10046)</name>
    <dbReference type="NCBI Taxonomy" id="717982"/>
    <lineage>
        <taxon>Eukaryota</taxon>
        <taxon>Fungi</taxon>
        <taxon>Dikarya</taxon>
        <taxon>Basidiomycota</taxon>
        <taxon>Agaricomycotina</taxon>
        <taxon>Agaricomycetes</taxon>
        <taxon>Auriculariales</taxon>
        <taxon>Auriculariaceae</taxon>
        <taxon>Auricularia</taxon>
    </lineage>
</organism>
<dbReference type="Proteomes" id="UP000006514">
    <property type="component" value="Unassembled WGS sequence"/>
</dbReference>